<dbReference type="GO" id="GO:0016798">
    <property type="term" value="F:hydrolase activity, acting on glycosyl bonds"/>
    <property type="evidence" value="ECO:0007669"/>
    <property type="project" value="UniProtKB-KW"/>
</dbReference>
<proteinExistence type="predicted"/>
<dbReference type="InterPro" id="IPR011009">
    <property type="entry name" value="Kinase-like_dom_sf"/>
</dbReference>
<evidence type="ECO:0000259" key="1">
    <source>
        <dbReference type="Pfam" id="PF09992"/>
    </source>
</evidence>
<dbReference type="PANTHER" id="PTHR40446">
    <property type="entry name" value="N-ACETYLGLUCOSAMINE-1-PHOSPHODIESTER ALPHA-N-ACETYLGLUCOSAMINIDASE"/>
    <property type="match status" value="1"/>
</dbReference>
<name>A0A481YX06_9VIRU</name>
<dbReference type="InterPro" id="IPR018711">
    <property type="entry name" value="NAGPA"/>
</dbReference>
<keyword evidence="2" id="KW-0378">Hydrolase</keyword>
<sequence>MVIPANQLVQTLVDNSSNILIQTPDEFLQMFPPTYFQNKELIESIDIILNSSIAHRIGTDSAVGNIYSIEGENYVIKVAKYCPNIQSPAMQQLCNMALSGDLIFRIPNTETGKTMIFASNYLLEPLIGVLLTNTTISYTPSFMKVAGFQYSPNKHEKPTYTISERLSPLNDYIRTDYDYIHFIYQITYALNIAQKLGRYVHYDLHRENIMARPHIITEVRITPIGNGKFLYTYFDFDAVIIDYGHNRYETTGSILAPRMTFSPPGSREQLDFYFFNPYYDLFTLLYDNSRKAIGGKFINWSQNVASNFADLMFKMFTNPPANVVWNVFITKFLDYVLAAPPADRDRAYTWRPYPERLATAMDNMDWYRVSTPKEFLFKLADFIEYSLLAKSMPSINAGKDNIAQFLTTHRFWVSDQIIDLAGHSGITRISLQYPLPFDKVMNTMYYNYKFKSKDDFPTVTIRSTENIPTGVRTTIEPFNHTSTAATIAAGSFNVGIQEPWIHTAEINQRSGVSIGYKFRFDCCRVDLRNYFQTTRIKAGIAINASFFNIGKNFAPIGFFKTKDLEINSDIPSPYNLYYGIIGTDENDLLNIDIQENNGKYIQVITSGPLLVWNGNVIITEHKLNTERYIKPGDPLDGAFIWKCRKPTVADNKEDIMFIDNILNCDHSSVFGMPGLLFHASNPNPRTALLIRKDGTIMFIYVEGRDERGPGMDLAQLTQLCVHYGAYRAINLDGGRSSQFMWKKPGQQVITQANPMHGQAYPVGSIIAYVKE</sequence>
<keyword evidence="2" id="KW-0326">Glycosidase</keyword>
<dbReference type="Gene3D" id="1.10.510.10">
    <property type="entry name" value="Transferase(Phosphotransferase) domain 1"/>
    <property type="match status" value="1"/>
</dbReference>
<gene>
    <name evidence="2" type="ORF">LCMAC201_03270</name>
</gene>
<evidence type="ECO:0000313" key="2">
    <source>
        <dbReference type="EMBL" id="QBK87417.1"/>
    </source>
</evidence>
<dbReference type="SUPFAM" id="SSF56112">
    <property type="entry name" value="Protein kinase-like (PK-like)"/>
    <property type="match status" value="1"/>
</dbReference>
<dbReference type="PANTHER" id="PTHR40446:SF2">
    <property type="entry name" value="N-ACETYLGLUCOSAMINE-1-PHOSPHODIESTER ALPHA-N-ACETYLGLUCOSAMINIDASE"/>
    <property type="match status" value="1"/>
</dbReference>
<accession>A0A481YX06</accession>
<reference evidence="2" key="1">
    <citation type="journal article" date="2019" name="MBio">
        <title>Virus Genomes from Deep Sea Sediments Expand the Ocean Megavirome and Support Independent Origins of Viral Gigantism.</title>
        <authorList>
            <person name="Backstrom D."/>
            <person name="Yutin N."/>
            <person name="Jorgensen S.L."/>
            <person name="Dharamshi J."/>
            <person name="Homa F."/>
            <person name="Zaremba-Niedwiedzka K."/>
            <person name="Spang A."/>
            <person name="Wolf Y.I."/>
            <person name="Koonin E.V."/>
            <person name="Ettema T.J."/>
        </authorList>
    </citation>
    <scope>NUCLEOTIDE SEQUENCE</scope>
</reference>
<dbReference type="EMBL" id="MK500351">
    <property type="protein sequence ID" value="QBK87417.1"/>
    <property type="molecule type" value="Genomic_DNA"/>
</dbReference>
<protein>
    <submittedName>
        <fullName evidence="2">Phosphodiester glycosidase</fullName>
    </submittedName>
</protein>
<organism evidence="2">
    <name type="scientific">Marseillevirus LCMAC201</name>
    <dbReference type="NCBI Taxonomy" id="2506605"/>
    <lineage>
        <taxon>Viruses</taxon>
        <taxon>Varidnaviria</taxon>
        <taxon>Bamfordvirae</taxon>
        <taxon>Nucleocytoviricota</taxon>
        <taxon>Megaviricetes</taxon>
        <taxon>Pimascovirales</taxon>
        <taxon>Pimascovirales incertae sedis</taxon>
        <taxon>Marseilleviridae</taxon>
    </lineage>
</organism>
<feature type="domain" description="Phosphodiester glycosidase" evidence="1">
    <location>
        <begin position="539"/>
        <end position="767"/>
    </location>
</feature>
<dbReference type="Pfam" id="PF09992">
    <property type="entry name" value="NAGPA"/>
    <property type="match status" value="1"/>
</dbReference>